<dbReference type="AlphaFoldDB" id="A0A1G1XPS4"/>
<name>A0A1G1XPS4_9BACT</name>
<proteinExistence type="predicted"/>
<comment type="caution">
    <text evidence="1">The sequence shown here is derived from an EMBL/GenBank/DDBJ whole genome shotgun (WGS) entry which is preliminary data.</text>
</comment>
<dbReference type="EMBL" id="MHHZ01000015">
    <property type="protein sequence ID" value="OGY41596.1"/>
    <property type="molecule type" value="Genomic_DNA"/>
</dbReference>
<sequence>MKGLEKFNFWSKKVDKKLARSAQAVIVSKVDPSKTEIAASACGQGSCNCGGGCNGECANGN</sequence>
<gene>
    <name evidence="1" type="ORF">A2Y82_01245</name>
</gene>
<dbReference type="Proteomes" id="UP000176498">
    <property type="component" value="Unassembled WGS sequence"/>
</dbReference>
<reference evidence="1 2" key="1">
    <citation type="journal article" date="2016" name="Nat. Commun.">
        <title>Thousands of microbial genomes shed light on interconnected biogeochemical processes in an aquifer system.</title>
        <authorList>
            <person name="Anantharaman K."/>
            <person name="Brown C.T."/>
            <person name="Hug L.A."/>
            <person name="Sharon I."/>
            <person name="Castelle C.J."/>
            <person name="Probst A.J."/>
            <person name="Thomas B.C."/>
            <person name="Singh A."/>
            <person name="Wilkins M.J."/>
            <person name="Karaoz U."/>
            <person name="Brodie E.L."/>
            <person name="Williams K.H."/>
            <person name="Hubbard S.S."/>
            <person name="Banfield J.F."/>
        </authorList>
    </citation>
    <scope>NUCLEOTIDE SEQUENCE [LARGE SCALE GENOMIC DNA]</scope>
</reference>
<organism evidence="1 2">
    <name type="scientific">Candidatus Buchananbacteria bacterium RBG_13_36_9</name>
    <dbReference type="NCBI Taxonomy" id="1797530"/>
    <lineage>
        <taxon>Bacteria</taxon>
        <taxon>Candidatus Buchananiibacteriota</taxon>
    </lineage>
</organism>
<evidence type="ECO:0000313" key="2">
    <source>
        <dbReference type="Proteomes" id="UP000176498"/>
    </source>
</evidence>
<evidence type="ECO:0000313" key="1">
    <source>
        <dbReference type="EMBL" id="OGY41596.1"/>
    </source>
</evidence>
<accession>A0A1G1XPS4</accession>
<protein>
    <submittedName>
        <fullName evidence="1">Uncharacterized protein</fullName>
    </submittedName>
</protein>